<dbReference type="Pfam" id="PF00929">
    <property type="entry name" value="RNase_T"/>
    <property type="match status" value="1"/>
</dbReference>
<dbReference type="GO" id="GO:0004535">
    <property type="term" value="F:poly(A)-specific ribonuclease activity"/>
    <property type="evidence" value="ECO:0007669"/>
    <property type="project" value="UniProtKB-UniRule"/>
</dbReference>
<dbReference type="OrthoDB" id="16516at2759"/>
<proteinExistence type="inferred from homology"/>
<dbReference type="GO" id="GO:0006397">
    <property type="term" value="P:mRNA processing"/>
    <property type="evidence" value="ECO:0007669"/>
    <property type="project" value="UniProtKB-KW"/>
</dbReference>
<keyword evidence="7 9" id="KW-0378">Hydrolase</keyword>
<dbReference type="EMBL" id="KZ992627">
    <property type="protein sequence ID" value="RKP08198.1"/>
    <property type="molecule type" value="Genomic_DNA"/>
</dbReference>
<dbReference type="InterPro" id="IPR036322">
    <property type="entry name" value="WD40_repeat_dom_sf"/>
</dbReference>
<dbReference type="FunFam" id="3.30.420.10:FF:000028">
    <property type="entry name" value="PAN2-PAN3 deadenylation complex catalytic subunit PAN2"/>
    <property type="match status" value="1"/>
</dbReference>
<evidence type="ECO:0000256" key="8">
    <source>
        <dbReference type="ARBA" id="ARBA00022839"/>
    </source>
</evidence>
<evidence type="ECO:0000313" key="12">
    <source>
        <dbReference type="EMBL" id="RKP08198.1"/>
    </source>
</evidence>
<dbReference type="GO" id="GO:0003676">
    <property type="term" value="F:nucleic acid binding"/>
    <property type="evidence" value="ECO:0007669"/>
    <property type="project" value="InterPro"/>
</dbReference>
<feature type="binding site" evidence="9">
    <location>
        <position position="892"/>
    </location>
    <ligand>
        <name>a divalent metal cation</name>
        <dbReference type="ChEBI" id="CHEBI:60240"/>
        <note>catalytic</note>
    </ligand>
</feature>
<dbReference type="SMART" id="SM00320">
    <property type="entry name" value="WD40"/>
    <property type="match status" value="2"/>
</dbReference>
<feature type="compositionally biased region" description="Polar residues" evidence="10">
    <location>
        <begin position="1135"/>
        <end position="1147"/>
    </location>
</feature>
<protein>
    <recommendedName>
        <fullName evidence="9">PAN2-PAN3 deadenylation complex catalytic subunit PAN2</fullName>
        <ecNumber evidence="9">3.1.13.4</ecNumber>
    </recommendedName>
    <alternativeName>
        <fullName evidence="9">PAB1P-dependent poly(A)-specific ribonuclease</fullName>
    </alternativeName>
    <alternativeName>
        <fullName evidence="9">Poly(A)-nuclease deadenylation complex subunit 2</fullName>
        <shortName evidence="9">PAN deadenylation complex subunit 2</shortName>
    </alternativeName>
</protein>
<dbReference type="InterPro" id="IPR036397">
    <property type="entry name" value="RNaseH_sf"/>
</dbReference>
<dbReference type="InterPro" id="IPR038765">
    <property type="entry name" value="Papain-like_cys_pep_sf"/>
</dbReference>
<dbReference type="InterPro" id="IPR013520">
    <property type="entry name" value="Ribonucl_H"/>
</dbReference>
<dbReference type="Gene3D" id="2.130.10.10">
    <property type="entry name" value="YVTN repeat-like/Quinoprotein amine dehydrogenase"/>
    <property type="match status" value="1"/>
</dbReference>
<dbReference type="InterPro" id="IPR028881">
    <property type="entry name" value="PAN2_UCH_dom"/>
</dbReference>
<dbReference type="InterPro" id="IPR012337">
    <property type="entry name" value="RNaseH-like_sf"/>
</dbReference>
<dbReference type="PROSITE" id="PS50235">
    <property type="entry name" value="USP_3"/>
    <property type="match status" value="1"/>
</dbReference>
<keyword evidence="2 9" id="KW-0963">Cytoplasm</keyword>
<feature type="domain" description="USP" evidence="11">
    <location>
        <begin position="468"/>
        <end position="837"/>
    </location>
</feature>
<dbReference type="GO" id="GO:0031251">
    <property type="term" value="C:PAN complex"/>
    <property type="evidence" value="ECO:0007669"/>
    <property type="project" value="UniProtKB-UniRule"/>
</dbReference>
<reference evidence="13" key="1">
    <citation type="journal article" date="2018" name="Nat. Microbiol.">
        <title>Leveraging single-cell genomics to expand the fungal tree of life.</title>
        <authorList>
            <person name="Ahrendt S.R."/>
            <person name="Quandt C.A."/>
            <person name="Ciobanu D."/>
            <person name="Clum A."/>
            <person name="Salamov A."/>
            <person name="Andreopoulos B."/>
            <person name="Cheng J.F."/>
            <person name="Woyke T."/>
            <person name="Pelin A."/>
            <person name="Henrissat B."/>
            <person name="Reynolds N.K."/>
            <person name="Benny G.L."/>
            <person name="Smith M.E."/>
            <person name="James T.Y."/>
            <person name="Grigoriev I.V."/>
        </authorList>
    </citation>
    <scope>NUCLEOTIDE SEQUENCE [LARGE SCALE GENOMIC DNA]</scope>
    <source>
        <strain evidence="13">RSA 1356</strain>
    </source>
</reference>
<dbReference type="InterPro" id="IPR030843">
    <property type="entry name" value="PAN2"/>
</dbReference>
<dbReference type="SUPFAM" id="SSF53098">
    <property type="entry name" value="Ribonuclease H-like"/>
    <property type="match status" value="1"/>
</dbReference>
<dbReference type="HAMAP" id="MF_03182">
    <property type="entry name" value="PAN2"/>
    <property type="match status" value="1"/>
</dbReference>
<feature type="binding site" evidence="9">
    <location>
        <position position="1054"/>
    </location>
    <ligand>
        <name>a divalent metal cation</name>
        <dbReference type="ChEBI" id="CHEBI:60240"/>
        <note>catalytic</note>
    </ligand>
</feature>
<dbReference type="InterPro" id="IPR015943">
    <property type="entry name" value="WD40/YVTN_repeat-like_dom_sf"/>
</dbReference>
<evidence type="ECO:0000259" key="11">
    <source>
        <dbReference type="PROSITE" id="PS50235"/>
    </source>
</evidence>
<keyword evidence="5 9" id="KW-0540">Nuclease</keyword>
<gene>
    <name evidence="9" type="primary">PAN2</name>
    <name evidence="12" type="ORF">THASP1DRAFT_29999</name>
</gene>
<comment type="catalytic activity">
    <reaction evidence="9">
        <text>Exonucleolytic cleavage of poly(A) to 5'-AMP.</text>
        <dbReference type="EC" id="3.1.13.4"/>
    </reaction>
</comment>
<dbReference type="PANTHER" id="PTHR15728">
    <property type="entry name" value="DEADENYLATION COMPLEX CATALYTIC SUBUNIT PAN2"/>
    <property type="match status" value="1"/>
</dbReference>
<evidence type="ECO:0000256" key="5">
    <source>
        <dbReference type="ARBA" id="ARBA00022722"/>
    </source>
</evidence>
<dbReference type="Gene3D" id="3.90.70.10">
    <property type="entry name" value="Cysteine proteinases"/>
    <property type="match status" value="1"/>
</dbReference>
<dbReference type="GO" id="GO:0000932">
    <property type="term" value="C:P-body"/>
    <property type="evidence" value="ECO:0007669"/>
    <property type="project" value="TreeGrafter"/>
</dbReference>
<comment type="caution">
    <text evidence="9">Lacks conserved residue(s) required for the propagation of feature annotation.</text>
</comment>
<dbReference type="Gene3D" id="3.30.420.10">
    <property type="entry name" value="Ribonuclease H-like superfamily/Ribonuclease H"/>
    <property type="match status" value="1"/>
</dbReference>
<dbReference type="PANTHER" id="PTHR15728:SF0">
    <property type="entry name" value="PAN2-PAN3 DEADENYLATION COMPLEX CATALYTIC SUBUNIT PAN2"/>
    <property type="match status" value="1"/>
</dbReference>
<keyword evidence="4 9" id="KW-0507">mRNA processing</keyword>
<comment type="domain">
    <text evidence="9">The linker, or PAN3 interaction domain (PID), between the WD40 repeats and the pseudo-UCH domain mediates interaction with PAN3.</text>
</comment>
<organism evidence="12 13">
    <name type="scientific">Thamnocephalis sphaerospora</name>
    <dbReference type="NCBI Taxonomy" id="78915"/>
    <lineage>
        <taxon>Eukaryota</taxon>
        <taxon>Fungi</taxon>
        <taxon>Fungi incertae sedis</taxon>
        <taxon>Zoopagomycota</taxon>
        <taxon>Zoopagomycotina</taxon>
        <taxon>Zoopagomycetes</taxon>
        <taxon>Zoopagales</taxon>
        <taxon>Sigmoideomycetaceae</taxon>
        <taxon>Thamnocephalis</taxon>
    </lineage>
</organism>
<comment type="function">
    <text evidence="9">Catalytic subunit of the poly(A)-nuclease (PAN) deadenylation complex, one of two cytoplasmic mRNA deadenylases involved in mRNA turnover. PAN specifically shortens poly(A) tails of RNA and the activity is stimulated by poly(A)-binding protein PAB1. PAN deadenylation is followed by rapid degradation of the shortened mRNA tails by the CCR4-NOT complex. Deadenylated mRNAs are then degraded by two alternative mechanisms, namely exosome-mediated 3'-5' exonucleolytic degradation, or deadenlyation-dependent mRNA decaping and subsequent 5'-3' exonucleolytic degradation by XRN1. May also be involved in post-transcriptional maturation of mRNA poly(A) tails.</text>
</comment>
<keyword evidence="6 9" id="KW-0479">Metal-binding</keyword>
<dbReference type="SMART" id="SM00479">
    <property type="entry name" value="EXOIII"/>
    <property type="match status" value="1"/>
</dbReference>
<dbReference type="Pfam" id="PF13423">
    <property type="entry name" value="UCH_1"/>
    <property type="match status" value="1"/>
</dbReference>
<comment type="subcellular location">
    <subcellularLocation>
        <location evidence="1 9">Cytoplasm</location>
    </subcellularLocation>
</comment>
<dbReference type="Proteomes" id="UP000271241">
    <property type="component" value="Unassembled WGS sequence"/>
</dbReference>
<keyword evidence="3" id="KW-0853">WD repeat</keyword>
<dbReference type="AlphaFoldDB" id="A0A4P9XQA4"/>
<evidence type="ECO:0000256" key="9">
    <source>
        <dbReference type="HAMAP-Rule" id="MF_03182"/>
    </source>
</evidence>
<dbReference type="SUPFAM" id="SSF54001">
    <property type="entry name" value="Cysteine proteinases"/>
    <property type="match status" value="1"/>
</dbReference>
<evidence type="ECO:0000256" key="7">
    <source>
        <dbReference type="ARBA" id="ARBA00022801"/>
    </source>
</evidence>
<dbReference type="CDD" id="cd06143">
    <property type="entry name" value="PAN2_exo"/>
    <property type="match status" value="1"/>
</dbReference>
<sequence>MAGWSELSSVCDADLSAAAAVTASPAALTSAAFDLDQELLWTGNEHGRVASYVGGEIHKYTSFRAHQGPVRQLIPVATGVLSVGPQSVRLTNRRGMVQWTISDPMLTQDLYCMAPSALRHSDVIVAGRQRCALMVNVDRGTIIRKFDCDSDIVVLRRSQLVCCGTATGEVMLRDPRTFRVEHAVQAHTGTISDIAVTDNYLLTCGYSERHGELVIDPLVKVYDLRSMRPLAPLSFVAGPSFLKLHPIKPLSVFIAAQDGQFQTCDIGNPAAQVQFYQANTSSYITAFDISPSGELVAFGDASSVVSLWTDSMHPRVNMSGEMPEMADSTHLPPSAAMTDDRHVLWAIERVYVPPLLSAWPSHMIFEVGRPAEAIDTEVLDQMKTVDFVGYAPNPGTRLRNQVSSSYRKYRTAETMHTDLDLDVDPFSDNEWSARAGEMPKYYRKVEIKYSKFGVEDFDFGYYNKTFFGGLETHITNSYCNAELQALRFLPGVGVAAKLHTAQECTKEYCLCCELGFLLRMLEAADGANCQASNFLRAFGTIPEASALGLFEPETPEPRTSYSALIQSFNRFILEQLHQECGSTMLVRPTEMEKSLAGDETIGEDAGATSPIKQLFGIPMVTQSQCQCGEMTQRNSSPFTVDMAYAAKSVDMAGQHSRPFTDILRSSLTRESQTRAWCDRCRQYQPTIQHKRLRGLPVILNINSALYKREDRSHWCSHGAADQSHRWLPKRLFIGLQKDGELDVRDAGDSALEPDEALYNQYAIFELSAVISQIQPEKELPHLVAHIRVPPMEYDSLDGDSSEWYLFNDFLVRGVQEAEALDLLPNWKLPAVLCYVRENAYDLLEDVPIPPYADPNILRNSESMSINTNDACKQYRLLEEDEAIGPGSVCAIDAEFVALSQEKTETSADGVRTVVRPIRLSLARVSVVRGDGALEGVPFIDDYITTSEPIVDYLTEFSGIEAADLDPALSSHHLVQLKTAYKKLRLLLDMGCVFVGHGLKKDFRIINIMVPPEQVIDTVDIFHLKNRQRKISLRFLAWYLLGESIQTSGHDSIEDARTALRLYKKYLELRAKGTFDRVLEGIYAEGWRRNWKVGEKDEPPGQSLLPRAPAAPLAIVHPDQAAAASVTPAPATIASNNDTDPTSETKTGLKSKAVPAALHMLPPGDDDMHAETADDDALLSPTLLASPSTAEMVAADDDAAEARRLPLFRATTSGGT</sequence>
<comment type="activity regulation">
    <text evidence="9">Positively regulated by the regulatory subunit PAN3.</text>
</comment>
<evidence type="ECO:0000256" key="4">
    <source>
        <dbReference type="ARBA" id="ARBA00022664"/>
    </source>
</evidence>
<dbReference type="GO" id="GO:0046872">
    <property type="term" value="F:metal ion binding"/>
    <property type="evidence" value="ECO:0007669"/>
    <property type="project" value="UniProtKB-KW"/>
</dbReference>
<keyword evidence="8 9" id="KW-0269">Exonuclease</keyword>
<feature type="binding site" evidence="9">
    <location>
        <position position="894"/>
    </location>
    <ligand>
        <name>a divalent metal cation</name>
        <dbReference type="ChEBI" id="CHEBI:60240"/>
        <note>catalytic</note>
    </ligand>
</feature>
<comment type="cofactor">
    <cofactor evidence="9">
        <name>a divalent metal cation</name>
        <dbReference type="ChEBI" id="CHEBI:60240"/>
    </cofactor>
    <text evidence="9">Binds 2 metal cations per subunit in the catalytic exonuclease domain.</text>
</comment>
<dbReference type="InterPro" id="IPR048841">
    <property type="entry name" value="PAN2_N"/>
</dbReference>
<dbReference type="SUPFAM" id="SSF50978">
    <property type="entry name" value="WD40 repeat-like"/>
    <property type="match status" value="1"/>
</dbReference>
<accession>A0A4P9XQA4</accession>
<evidence type="ECO:0000256" key="6">
    <source>
        <dbReference type="ARBA" id="ARBA00022723"/>
    </source>
</evidence>
<feature type="binding site" evidence="9">
    <location>
        <position position="1001"/>
    </location>
    <ligand>
        <name>a divalent metal cation</name>
        <dbReference type="ChEBI" id="CHEBI:60240"/>
        <note>catalytic</note>
    </ligand>
</feature>
<dbReference type="InterPro" id="IPR028889">
    <property type="entry name" value="USP"/>
</dbReference>
<evidence type="ECO:0000313" key="13">
    <source>
        <dbReference type="Proteomes" id="UP000271241"/>
    </source>
</evidence>
<comment type="similarity">
    <text evidence="9">Belongs to the peptidase C19 family. PAN2 subfamily.</text>
</comment>
<dbReference type="InterPro" id="IPR001680">
    <property type="entry name" value="WD40_rpt"/>
</dbReference>
<feature type="region of interest" description="Disordered" evidence="10">
    <location>
        <begin position="1130"/>
        <end position="1149"/>
    </location>
</feature>
<keyword evidence="13" id="KW-1185">Reference proteome</keyword>
<evidence type="ECO:0000256" key="2">
    <source>
        <dbReference type="ARBA" id="ARBA00022490"/>
    </source>
</evidence>
<comment type="domain">
    <text evidence="9">Contains a pseudo-UCH domain. This ubiquitin C-terminal hydrolase (UCH)-like or ubiquitin specific protease (USP)-like domain is predicted to be catalytically inactive because it lacks the active site catalytic triad characteristic of thiol proteases, with residues at the equivalent structural positions that are incompatible with catalysis, and it cannot bind ubiquitin. It functions as a structural scaffold for intra- and intermolecular interactions in the complex.</text>
</comment>
<dbReference type="EC" id="3.1.13.4" evidence="9"/>
<evidence type="ECO:0000256" key="3">
    <source>
        <dbReference type="ARBA" id="ARBA00022574"/>
    </source>
</evidence>
<dbReference type="GO" id="GO:0000289">
    <property type="term" value="P:nuclear-transcribed mRNA poly(A) tail shortening"/>
    <property type="evidence" value="ECO:0007669"/>
    <property type="project" value="UniProtKB-UniRule"/>
</dbReference>
<dbReference type="STRING" id="78915.A0A4P9XQA4"/>
<dbReference type="InterPro" id="IPR050785">
    <property type="entry name" value="PAN2-PAN3_catalytic_subunit"/>
</dbReference>
<evidence type="ECO:0000256" key="1">
    <source>
        <dbReference type="ARBA" id="ARBA00004496"/>
    </source>
</evidence>
<dbReference type="Pfam" id="PF20770">
    <property type="entry name" value="PAN2_N"/>
    <property type="match status" value="1"/>
</dbReference>
<comment type="subunit">
    <text evidence="9">Forms a heterotrimer with an asymmetric homodimer of the regulatory subunit PAN3 to form the poly(A)-nuclease (PAN) deadenylation complex.</text>
</comment>
<name>A0A4P9XQA4_9FUNG</name>
<evidence type="ECO:0000256" key="10">
    <source>
        <dbReference type="SAM" id="MobiDB-lite"/>
    </source>
</evidence>